<keyword evidence="4" id="KW-0969">Cilium</keyword>
<dbReference type="InterPro" id="IPR042541">
    <property type="entry name" value="BART_sf"/>
</dbReference>
<keyword evidence="5" id="KW-0966">Cell projection</keyword>
<dbReference type="AlphaFoldDB" id="A0A813DDT1"/>
<evidence type="ECO:0000256" key="3">
    <source>
        <dbReference type="ARBA" id="ARBA00022490"/>
    </source>
</evidence>
<gene>
    <name evidence="7" type="ORF">PGLA1383_LOCUS3572</name>
</gene>
<dbReference type="GO" id="GO:0005929">
    <property type="term" value="C:cilium"/>
    <property type="evidence" value="ECO:0007669"/>
    <property type="project" value="UniProtKB-SubCell"/>
</dbReference>
<keyword evidence="3" id="KW-0963">Cytoplasm</keyword>
<feature type="domain" description="BART" evidence="6">
    <location>
        <begin position="12"/>
        <end position="103"/>
    </location>
</feature>
<name>A0A813DDT1_POLGL</name>
<comment type="subcellular location">
    <subcellularLocation>
        <location evidence="1">Cell projection</location>
        <location evidence="1">Cilium</location>
    </subcellularLocation>
    <subcellularLocation>
        <location evidence="2">Cytoplasm</location>
    </subcellularLocation>
</comment>
<keyword evidence="8" id="KW-1185">Reference proteome</keyword>
<dbReference type="EMBL" id="CAJNNV010001259">
    <property type="protein sequence ID" value="CAE8584644.1"/>
    <property type="molecule type" value="Genomic_DNA"/>
</dbReference>
<dbReference type="OrthoDB" id="10460253at2759"/>
<protein>
    <recommendedName>
        <fullName evidence="6">BART domain-containing protein</fullName>
    </recommendedName>
</protein>
<dbReference type="GO" id="GO:0005737">
    <property type="term" value="C:cytoplasm"/>
    <property type="evidence" value="ECO:0007669"/>
    <property type="project" value="UniProtKB-SubCell"/>
</dbReference>
<feature type="non-terminal residue" evidence="7">
    <location>
        <position position="109"/>
    </location>
</feature>
<evidence type="ECO:0000313" key="8">
    <source>
        <dbReference type="Proteomes" id="UP000654075"/>
    </source>
</evidence>
<dbReference type="InterPro" id="IPR023379">
    <property type="entry name" value="BART_dom"/>
</dbReference>
<dbReference type="Proteomes" id="UP000654075">
    <property type="component" value="Unassembled WGS sequence"/>
</dbReference>
<dbReference type="Gene3D" id="1.20.1520.10">
    <property type="entry name" value="ADP-ribosylation factor-like 2-binding protein, domain"/>
    <property type="match status" value="1"/>
</dbReference>
<evidence type="ECO:0000313" key="7">
    <source>
        <dbReference type="EMBL" id="CAE8584644.1"/>
    </source>
</evidence>
<reference evidence="7" key="1">
    <citation type="submission" date="2021-02" db="EMBL/GenBank/DDBJ databases">
        <authorList>
            <person name="Dougan E. K."/>
            <person name="Rhodes N."/>
            <person name="Thang M."/>
            <person name="Chan C."/>
        </authorList>
    </citation>
    <scope>NUCLEOTIDE SEQUENCE</scope>
</reference>
<proteinExistence type="predicted"/>
<evidence type="ECO:0000256" key="2">
    <source>
        <dbReference type="ARBA" id="ARBA00004496"/>
    </source>
</evidence>
<dbReference type="Pfam" id="PF11527">
    <property type="entry name" value="ARL2_Bind_BART"/>
    <property type="match status" value="1"/>
</dbReference>
<comment type="caution">
    <text evidence="7">The sequence shown here is derived from an EMBL/GenBank/DDBJ whole genome shotgun (WGS) entry which is preliminary data.</text>
</comment>
<accession>A0A813DDT1</accession>
<organism evidence="7 8">
    <name type="scientific">Polarella glacialis</name>
    <name type="common">Dinoflagellate</name>
    <dbReference type="NCBI Taxonomy" id="89957"/>
    <lineage>
        <taxon>Eukaryota</taxon>
        <taxon>Sar</taxon>
        <taxon>Alveolata</taxon>
        <taxon>Dinophyceae</taxon>
        <taxon>Suessiales</taxon>
        <taxon>Suessiaceae</taxon>
        <taxon>Polarella</taxon>
    </lineage>
</organism>
<evidence type="ECO:0000256" key="5">
    <source>
        <dbReference type="ARBA" id="ARBA00023273"/>
    </source>
</evidence>
<sequence>MAEDVLSMPDVTNLVLENFQDPKFCYEVETFVNLHIPDFAVATTDGSHPLSWTMLHKKYKNLYEGQLQRCLQQCGSEVTEFMDYLSACNDAYSGDPNFQALLTALTASQ</sequence>
<evidence type="ECO:0000256" key="4">
    <source>
        <dbReference type="ARBA" id="ARBA00023069"/>
    </source>
</evidence>
<evidence type="ECO:0000259" key="6">
    <source>
        <dbReference type="Pfam" id="PF11527"/>
    </source>
</evidence>
<evidence type="ECO:0000256" key="1">
    <source>
        <dbReference type="ARBA" id="ARBA00004138"/>
    </source>
</evidence>